<dbReference type="Pfam" id="PF03763">
    <property type="entry name" value="Remorin_C"/>
    <property type="match status" value="1"/>
</dbReference>
<evidence type="ECO:0000256" key="3">
    <source>
        <dbReference type="SAM" id="MobiDB-lite"/>
    </source>
</evidence>
<organism evidence="5 6">
    <name type="scientific">Turnera subulata</name>
    <dbReference type="NCBI Taxonomy" id="218843"/>
    <lineage>
        <taxon>Eukaryota</taxon>
        <taxon>Viridiplantae</taxon>
        <taxon>Streptophyta</taxon>
        <taxon>Embryophyta</taxon>
        <taxon>Tracheophyta</taxon>
        <taxon>Spermatophyta</taxon>
        <taxon>Magnoliopsida</taxon>
        <taxon>eudicotyledons</taxon>
        <taxon>Gunneridae</taxon>
        <taxon>Pentapetalae</taxon>
        <taxon>rosids</taxon>
        <taxon>fabids</taxon>
        <taxon>Malpighiales</taxon>
        <taxon>Passifloraceae</taxon>
        <taxon>Turnera</taxon>
    </lineage>
</organism>
<evidence type="ECO:0000256" key="2">
    <source>
        <dbReference type="SAM" id="Coils"/>
    </source>
</evidence>
<comment type="caution">
    <text evidence="5">The sequence shown here is derived from an EMBL/GenBank/DDBJ whole genome shotgun (WGS) entry which is preliminary data.</text>
</comment>
<sequence length="188" mass="21110">MGQEEPKKEETQAASVPVPDDQTPAKQEKGAQVSVVPDLDKTLAPAPEKNGADPEKTPKGSAARDAGLAIIETEKRNALIKAWEENEKAKIENKTYKNISAIGSWESAKKASAEAKIKKYEEKIERKKAEYAEKMKNKIAEIHKMAEEKKVMIEAKRGEDCLKIEETAAKYRSTGYEPKKFYSWFTSY</sequence>
<accession>A0A9Q0FKH9</accession>
<evidence type="ECO:0000256" key="1">
    <source>
        <dbReference type="ARBA" id="ARBA00005711"/>
    </source>
</evidence>
<dbReference type="InterPro" id="IPR005516">
    <property type="entry name" value="Remorin_C"/>
</dbReference>
<comment type="similarity">
    <text evidence="1">Belongs to the remorin family.</text>
</comment>
<feature type="coiled-coil region" evidence="2">
    <location>
        <begin position="110"/>
        <end position="148"/>
    </location>
</feature>
<evidence type="ECO:0000259" key="4">
    <source>
        <dbReference type="Pfam" id="PF03763"/>
    </source>
</evidence>
<keyword evidence="2" id="KW-0175">Coiled coil</keyword>
<feature type="domain" description="Remorin C-terminal" evidence="4">
    <location>
        <begin position="74"/>
        <end position="180"/>
    </location>
</feature>
<evidence type="ECO:0000313" key="5">
    <source>
        <dbReference type="EMBL" id="KAJ4832026.1"/>
    </source>
</evidence>
<dbReference type="PANTHER" id="PTHR31775">
    <property type="entry name" value="OS02G0117200 PROTEIN"/>
    <property type="match status" value="1"/>
</dbReference>
<dbReference type="OrthoDB" id="684343at2759"/>
<protein>
    <recommendedName>
        <fullName evidence="4">Remorin C-terminal domain-containing protein</fullName>
    </recommendedName>
</protein>
<dbReference type="PANTHER" id="PTHR31775:SF28">
    <property type="entry name" value="REMORIN-LIKE"/>
    <property type="match status" value="1"/>
</dbReference>
<dbReference type="Proteomes" id="UP001141552">
    <property type="component" value="Unassembled WGS sequence"/>
</dbReference>
<feature type="region of interest" description="Disordered" evidence="3">
    <location>
        <begin position="1"/>
        <end position="66"/>
    </location>
</feature>
<reference evidence="5" key="1">
    <citation type="submission" date="2022-02" db="EMBL/GenBank/DDBJ databases">
        <authorList>
            <person name="Henning P.M."/>
            <person name="McCubbin A.G."/>
            <person name="Shore J.S."/>
        </authorList>
    </citation>
    <scope>NUCLEOTIDE SEQUENCE</scope>
    <source>
        <strain evidence="5">F60SS</strain>
        <tissue evidence="5">Leaves</tissue>
    </source>
</reference>
<evidence type="ECO:0000313" key="6">
    <source>
        <dbReference type="Proteomes" id="UP001141552"/>
    </source>
</evidence>
<feature type="compositionally biased region" description="Basic and acidic residues" evidence="3">
    <location>
        <begin position="1"/>
        <end position="11"/>
    </location>
</feature>
<dbReference type="EMBL" id="JAKUCV010005226">
    <property type="protein sequence ID" value="KAJ4832026.1"/>
    <property type="molecule type" value="Genomic_DNA"/>
</dbReference>
<dbReference type="AlphaFoldDB" id="A0A9Q0FKH9"/>
<proteinExistence type="inferred from homology"/>
<gene>
    <name evidence="5" type="ORF">Tsubulata_010273</name>
</gene>
<name>A0A9Q0FKH9_9ROSI</name>
<keyword evidence="6" id="KW-1185">Reference proteome</keyword>
<reference evidence="5" key="2">
    <citation type="journal article" date="2023" name="Plants (Basel)">
        <title>Annotation of the Turnera subulata (Passifloraceae) Draft Genome Reveals the S-Locus Evolved after the Divergence of Turneroideae from Passifloroideae in a Stepwise Manner.</title>
        <authorList>
            <person name="Henning P.M."/>
            <person name="Roalson E.H."/>
            <person name="Mir W."/>
            <person name="McCubbin A.G."/>
            <person name="Shore J.S."/>
        </authorList>
    </citation>
    <scope>NUCLEOTIDE SEQUENCE</scope>
    <source>
        <strain evidence="5">F60SS</strain>
    </source>
</reference>